<feature type="region of interest" description="Disordered" evidence="1">
    <location>
        <begin position="1"/>
        <end position="22"/>
    </location>
</feature>
<reference evidence="2" key="1">
    <citation type="submission" date="2023-08" db="EMBL/GenBank/DDBJ databases">
        <title>Black Yeasts Isolated from many extreme environments.</title>
        <authorList>
            <person name="Coleine C."/>
            <person name="Stajich J.E."/>
            <person name="Selbmann L."/>
        </authorList>
    </citation>
    <scope>NUCLEOTIDE SEQUENCE</scope>
    <source>
        <strain evidence="2">CCFEE 5401</strain>
    </source>
</reference>
<evidence type="ECO:0008006" key="4">
    <source>
        <dbReference type="Google" id="ProtNLM"/>
    </source>
</evidence>
<organism evidence="2 3">
    <name type="scientific">Meristemomyces frigidus</name>
    <dbReference type="NCBI Taxonomy" id="1508187"/>
    <lineage>
        <taxon>Eukaryota</taxon>
        <taxon>Fungi</taxon>
        <taxon>Dikarya</taxon>
        <taxon>Ascomycota</taxon>
        <taxon>Pezizomycotina</taxon>
        <taxon>Dothideomycetes</taxon>
        <taxon>Dothideomycetidae</taxon>
        <taxon>Mycosphaerellales</taxon>
        <taxon>Teratosphaeriaceae</taxon>
        <taxon>Meristemomyces</taxon>
    </lineage>
</organism>
<protein>
    <recommendedName>
        <fullName evidence="4">Phosphoribulokinase/uridine kinase domain-containing protein</fullName>
    </recommendedName>
</protein>
<dbReference type="InterPro" id="IPR027417">
    <property type="entry name" value="P-loop_NTPase"/>
</dbReference>
<dbReference type="Proteomes" id="UP001310890">
    <property type="component" value="Unassembled WGS sequence"/>
</dbReference>
<proteinExistence type="predicted"/>
<dbReference type="Gene3D" id="3.40.50.300">
    <property type="entry name" value="P-loop containing nucleotide triphosphate hydrolases"/>
    <property type="match status" value="1"/>
</dbReference>
<comment type="caution">
    <text evidence="2">The sequence shown here is derived from an EMBL/GenBank/DDBJ whole genome shotgun (WGS) entry which is preliminary data.</text>
</comment>
<dbReference type="CDD" id="cd02024">
    <property type="entry name" value="NRK1"/>
    <property type="match status" value="1"/>
</dbReference>
<dbReference type="EMBL" id="JAVRRL010000008">
    <property type="protein sequence ID" value="KAK5116379.1"/>
    <property type="molecule type" value="Genomic_DNA"/>
</dbReference>
<name>A0AAN7TGW5_9PEZI</name>
<dbReference type="SUPFAM" id="SSF52540">
    <property type="entry name" value="P-loop containing nucleoside triphosphate hydrolases"/>
    <property type="match status" value="1"/>
</dbReference>
<sequence length="267" mass="30118">MDRTPLPSRLSPQDSTPKPPRRKALLIGISGPSSSGKTTLSCLLRDIYPNTFILHEDDFYKPDPQIPLTTSGLADWDCLDALDLPALEKALKHIRTTGLSPPDLVSKEDKNSVGSVPVDPKVVEDLHWSASKWMFQDVPPIAIIDGFLLYSDHPSMRSIRELFDVKLFLRTDFATAKERREARSGYVTLEGFWKDPPNYVEEVVWPNFVREHGFLFERRDVEGAIDGEVVKGLGLEVVPDEARGDMTACLRWGFEVVERGLEKWLEG</sequence>
<accession>A0AAN7TGW5</accession>
<gene>
    <name evidence="2" type="ORF">LTR62_007926</name>
</gene>
<evidence type="ECO:0000313" key="3">
    <source>
        <dbReference type="Proteomes" id="UP001310890"/>
    </source>
</evidence>
<dbReference type="AlphaFoldDB" id="A0AAN7TGW5"/>
<evidence type="ECO:0000313" key="2">
    <source>
        <dbReference type="EMBL" id="KAK5116379.1"/>
    </source>
</evidence>
<evidence type="ECO:0000256" key="1">
    <source>
        <dbReference type="SAM" id="MobiDB-lite"/>
    </source>
</evidence>
<dbReference type="PANTHER" id="PTHR10285">
    <property type="entry name" value="URIDINE KINASE"/>
    <property type="match status" value="1"/>
</dbReference>
<dbReference type="PRINTS" id="PR00988">
    <property type="entry name" value="URIDINKINASE"/>
</dbReference>